<dbReference type="AlphaFoldDB" id="A0A9R1UU72"/>
<comment type="caution">
    <text evidence="7">The sequence shown here is derived from an EMBL/GenBank/DDBJ whole genome shotgun (WGS) entry which is preliminary data.</text>
</comment>
<keyword evidence="1" id="KW-0479">Metal-binding</keyword>
<dbReference type="SUPFAM" id="SSF57850">
    <property type="entry name" value="RING/U-box"/>
    <property type="match status" value="1"/>
</dbReference>
<keyword evidence="8" id="KW-1185">Reference proteome</keyword>
<protein>
    <recommendedName>
        <fullName evidence="6">RING-type domain-containing protein</fullName>
    </recommendedName>
</protein>
<dbReference type="PANTHER" id="PTHR45969">
    <property type="entry name" value="RING ZINC FINGER PROTEIN-RELATED"/>
    <property type="match status" value="1"/>
</dbReference>
<sequence>MLMNFIFYLCILFPVFRIKHELLSLIKDFFFYLFRCENSTPYPSLVDLPVIRFEDLLERRQRSVEEMCFVCSADYHLDDVVCQLSRCRHVFHSDCVGQLLHRKQPSCPFCRSPIFSGLSPTACKTF</sequence>
<name>A0A9R1UU72_LACSA</name>
<evidence type="ECO:0000256" key="5">
    <source>
        <dbReference type="SAM" id="SignalP"/>
    </source>
</evidence>
<dbReference type="Pfam" id="PF13639">
    <property type="entry name" value="zf-RING_2"/>
    <property type="match status" value="1"/>
</dbReference>
<proteinExistence type="predicted"/>
<dbReference type="Gramene" id="rna-gnl|WGS:NBSK|LSAT_8X23601_mrna">
    <property type="protein sequence ID" value="cds-PLY86351.1"/>
    <property type="gene ID" value="gene-LSAT_8X23601"/>
</dbReference>
<dbReference type="PROSITE" id="PS50089">
    <property type="entry name" value="ZF_RING_2"/>
    <property type="match status" value="1"/>
</dbReference>
<dbReference type="EMBL" id="NBSK02000008">
    <property type="protein sequence ID" value="KAJ0193910.1"/>
    <property type="molecule type" value="Genomic_DNA"/>
</dbReference>
<evidence type="ECO:0000256" key="3">
    <source>
        <dbReference type="ARBA" id="ARBA00022833"/>
    </source>
</evidence>
<reference evidence="7 8" key="1">
    <citation type="journal article" date="2017" name="Nat. Commun.">
        <title>Genome assembly with in vitro proximity ligation data and whole-genome triplication in lettuce.</title>
        <authorList>
            <person name="Reyes-Chin-Wo S."/>
            <person name="Wang Z."/>
            <person name="Yang X."/>
            <person name="Kozik A."/>
            <person name="Arikit S."/>
            <person name="Song C."/>
            <person name="Xia L."/>
            <person name="Froenicke L."/>
            <person name="Lavelle D.O."/>
            <person name="Truco M.J."/>
            <person name="Xia R."/>
            <person name="Zhu S."/>
            <person name="Xu C."/>
            <person name="Xu H."/>
            <person name="Xu X."/>
            <person name="Cox K."/>
            <person name="Korf I."/>
            <person name="Meyers B.C."/>
            <person name="Michelmore R.W."/>
        </authorList>
    </citation>
    <scope>NUCLEOTIDE SEQUENCE [LARGE SCALE GENOMIC DNA]</scope>
    <source>
        <strain evidence="8">cv. Salinas</strain>
        <tissue evidence="7">Seedlings</tissue>
    </source>
</reference>
<dbReference type="Gene3D" id="3.30.40.10">
    <property type="entry name" value="Zinc/RING finger domain, C3HC4 (zinc finger)"/>
    <property type="match status" value="1"/>
</dbReference>
<organism evidence="7 8">
    <name type="scientific">Lactuca sativa</name>
    <name type="common">Garden lettuce</name>
    <dbReference type="NCBI Taxonomy" id="4236"/>
    <lineage>
        <taxon>Eukaryota</taxon>
        <taxon>Viridiplantae</taxon>
        <taxon>Streptophyta</taxon>
        <taxon>Embryophyta</taxon>
        <taxon>Tracheophyta</taxon>
        <taxon>Spermatophyta</taxon>
        <taxon>Magnoliopsida</taxon>
        <taxon>eudicotyledons</taxon>
        <taxon>Gunneridae</taxon>
        <taxon>Pentapetalae</taxon>
        <taxon>asterids</taxon>
        <taxon>campanulids</taxon>
        <taxon>Asterales</taxon>
        <taxon>Asteraceae</taxon>
        <taxon>Cichorioideae</taxon>
        <taxon>Cichorieae</taxon>
        <taxon>Lactucinae</taxon>
        <taxon>Lactuca</taxon>
    </lineage>
</organism>
<feature type="signal peptide" evidence="5">
    <location>
        <begin position="1"/>
        <end position="17"/>
    </location>
</feature>
<dbReference type="GO" id="GO:0061630">
    <property type="term" value="F:ubiquitin protein ligase activity"/>
    <property type="evidence" value="ECO:0000318"/>
    <property type="project" value="GO_Central"/>
</dbReference>
<dbReference type="GO" id="GO:0016567">
    <property type="term" value="P:protein ubiquitination"/>
    <property type="evidence" value="ECO:0000318"/>
    <property type="project" value="GO_Central"/>
</dbReference>
<keyword evidence="5" id="KW-0732">Signal</keyword>
<keyword evidence="3" id="KW-0862">Zinc</keyword>
<evidence type="ECO:0000259" key="6">
    <source>
        <dbReference type="PROSITE" id="PS50089"/>
    </source>
</evidence>
<gene>
    <name evidence="7" type="ORF">LSAT_V11C800398130</name>
</gene>
<keyword evidence="2 4" id="KW-0863">Zinc-finger</keyword>
<feature type="chain" id="PRO_5040149986" description="RING-type domain-containing protein" evidence="5">
    <location>
        <begin position="18"/>
        <end position="126"/>
    </location>
</feature>
<evidence type="ECO:0000256" key="2">
    <source>
        <dbReference type="ARBA" id="ARBA00022771"/>
    </source>
</evidence>
<dbReference type="GO" id="GO:0008270">
    <property type="term" value="F:zinc ion binding"/>
    <property type="evidence" value="ECO:0007669"/>
    <property type="project" value="UniProtKB-KW"/>
</dbReference>
<evidence type="ECO:0000313" key="8">
    <source>
        <dbReference type="Proteomes" id="UP000235145"/>
    </source>
</evidence>
<dbReference type="InterPro" id="IPR001841">
    <property type="entry name" value="Znf_RING"/>
</dbReference>
<accession>A0A9R1UU72</accession>
<evidence type="ECO:0000256" key="1">
    <source>
        <dbReference type="ARBA" id="ARBA00022723"/>
    </source>
</evidence>
<evidence type="ECO:0000256" key="4">
    <source>
        <dbReference type="PROSITE-ProRule" id="PRU00175"/>
    </source>
</evidence>
<dbReference type="PANTHER" id="PTHR45969:SF9">
    <property type="entry name" value="RING-TYPE DOMAIN-CONTAINING PROTEIN"/>
    <property type="match status" value="1"/>
</dbReference>
<feature type="domain" description="RING-type" evidence="6">
    <location>
        <begin position="68"/>
        <end position="111"/>
    </location>
</feature>
<dbReference type="Proteomes" id="UP000235145">
    <property type="component" value="Unassembled WGS sequence"/>
</dbReference>
<evidence type="ECO:0000313" key="7">
    <source>
        <dbReference type="EMBL" id="KAJ0193910.1"/>
    </source>
</evidence>
<dbReference type="InterPro" id="IPR013083">
    <property type="entry name" value="Znf_RING/FYVE/PHD"/>
</dbReference>